<evidence type="ECO:0000259" key="14">
    <source>
        <dbReference type="Pfam" id="PF21305"/>
    </source>
</evidence>
<dbReference type="RefSeq" id="WP_079572048.1">
    <property type="nucleotide sequence ID" value="NZ_LT670818.1"/>
</dbReference>
<name>A0A1M5URH8_9BRAD</name>
<comment type="subcellular location">
    <subcellularLocation>
        <location evidence="1 10">Cell outer membrane</location>
    </subcellularLocation>
</comment>
<dbReference type="InterPro" id="IPR038591">
    <property type="entry name" value="NolW-like_sf"/>
</dbReference>
<dbReference type="InterPro" id="IPR004846">
    <property type="entry name" value="T2SS/T3SS_dom"/>
</dbReference>
<evidence type="ECO:0000313" key="16">
    <source>
        <dbReference type="Proteomes" id="UP000190675"/>
    </source>
</evidence>
<dbReference type="InterPro" id="IPR001775">
    <property type="entry name" value="GspD/PilQ"/>
</dbReference>
<keyword evidence="8" id="KW-0472">Membrane</keyword>
<keyword evidence="4" id="KW-1134">Transmembrane beta strand</keyword>
<evidence type="ECO:0000256" key="10">
    <source>
        <dbReference type="RuleBase" id="RU004004"/>
    </source>
</evidence>
<keyword evidence="6" id="KW-0732">Signal</keyword>
<dbReference type="PRINTS" id="PR00811">
    <property type="entry name" value="BCTERIALGSPD"/>
</dbReference>
<dbReference type="PANTHER" id="PTHR30332:SF25">
    <property type="entry name" value="SECRETIN XPSD"/>
    <property type="match status" value="1"/>
</dbReference>
<dbReference type="Pfam" id="PF21305">
    <property type="entry name" value="type_II_gspD_N0"/>
    <property type="match status" value="1"/>
</dbReference>
<evidence type="ECO:0000256" key="11">
    <source>
        <dbReference type="SAM" id="MobiDB-lite"/>
    </source>
</evidence>
<feature type="region of interest" description="Disordered" evidence="11">
    <location>
        <begin position="386"/>
        <end position="469"/>
    </location>
</feature>
<feature type="region of interest" description="Disordered" evidence="11">
    <location>
        <begin position="81"/>
        <end position="121"/>
    </location>
</feature>
<feature type="domain" description="GspD-like N0" evidence="14">
    <location>
        <begin position="126"/>
        <end position="191"/>
    </location>
</feature>
<dbReference type="InterPro" id="IPR005644">
    <property type="entry name" value="NolW-like"/>
</dbReference>
<evidence type="ECO:0000256" key="1">
    <source>
        <dbReference type="ARBA" id="ARBA00004442"/>
    </source>
</evidence>
<sequence length="820" mass="85037">MGGRACFPVRSVGGRILKKVVEPLSRLRSGLAGALVIFLSSFLLTACILTGDQSVEGNPKDPRAQGIVDRVRSIDLMPRETADAGSTGVAQPTSSRPAVYLSDGTTPPGSTAIEREDTGSGSGYDLNFENAPVATVAKVILGDVLGAGYTIDPRVQGTVTLASVRPVAKADALYVLENALRMSGVALVRDRTGYRLLPANEAGPGGIDRAASAEPGQGISVVPLRYVSAQTVFKLLDAFGVKATTLRPDNGRNTLIVTGSGSDRASAIDTILSFDADWMRGQSVGIFPVHNSAPEPVISEIEKIMDSGEGGLSQNVIKFQPIGRLNSILVVSQKPEYLKRAQTWIARLDKSDTEGFNLKSYPLRYGSAKPVTALLNEMLTGRSAASETNLDSASSQISPGAGVSISSSSPSSSLSNSPMAQLSALPTAASGAAPPGSAPSLNVRAAPSPTSGNSSNQDNSSGGLLGSGGKPGNGILPNIRITADVTNNAVLVYANGESQRVVEQTIHQIDRPQRQIAIEATIAEVTLNDQLNYGVQYFLASQKGSISQVFPGVTPSSTAIGSATTTTTATTTGTTTPTTAIEPASNAVNAAAGALLGRVLPGFNLLIGSENSPRVILDALHGVTDVKVLSNPSLVVLDNQPATLQVGDQVPFSTGSATVLTANNTVVNTIDYKNTGIILRVLPRANANGNVVLDIEQEISSVAAGSAGSLTPTISQRRVKSSVAVTSGQTVLLAGLISESENKQRQGIPLLDSIPGVGDAFAHQTTARARTELILFIRPTVIRDAVDAHVIAEEMRSKMNGRLVGTSLPVVVVDPPKATR</sequence>
<organism evidence="15 16">
    <name type="scientific">Bradyrhizobium erythrophlei</name>
    <dbReference type="NCBI Taxonomy" id="1437360"/>
    <lineage>
        <taxon>Bacteria</taxon>
        <taxon>Pseudomonadati</taxon>
        <taxon>Pseudomonadota</taxon>
        <taxon>Alphaproteobacteria</taxon>
        <taxon>Hyphomicrobiales</taxon>
        <taxon>Nitrobacteraceae</taxon>
        <taxon>Bradyrhizobium</taxon>
    </lineage>
</organism>
<dbReference type="NCBIfam" id="TIGR02517">
    <property type="entry name" value="type_II_gspD"/>
    <property type="match status" value="1"/>
</dbReference>
<protein>
    <submittedName>
        <fullName evidence="15">General secretion pathway protein D</fullName>
    </submittedName>
</protein>
<evidence type="ECO:0000313" key="15">
    <source>
        <dbReference type="EMBL" id="SHH65589.1"/>
    </source>
</evidence>
<evidence type="ECO:0000256" key="3">
    <source>
        <dbReference type="ARBA" id="ARBA00022448"/>
    </source>
</evidence>
<feature type="compositionally biased region" description="Polar residues" evidence="11">
    <location>
        <begin position="386"/>
        <end position="398"/>
    </location>
</feature>
<gene>
    <name evidence="15" type="ORF">SAMN05444169_8607</name>
</gene>
<keyword evidence="7" id="KW-0653">Protein transport</keyword>
<dbReference type="GO" id="GO:0015627">
    <property type="term" value="C:type II protein secretion system complex"/>
    <property type="evidence" value="ECO:0007669"/>
    <property type="project" value="InterPro"/>
</dbReference>
<evidence type="ECO:0000256" key="5">
    <source>
        <dbReference type="ARBA" id="ARBA00022692"/>
    </source>
</evidence>
<reference evidence="15 16" key="1">
    <citation type="submission" date="2016-11" db="EMBL/GenBank/DDBJ databases">
        <authorList>
            <person name="Jaros S."/>
            <person name="Januszkiewicz K."/>
            <person name="Wedrychowicz H."/>
        </authorList>
    </citation>
    <scope>NUCLEOTIDE SEQUENCE [LARGE SCALE GENOMIC DNA]</scope>
    <source>
        <strain evidence="15 16">GAS242</strain>
    </source>
</reference>
<dbReference type="PRINTS" id="PR01032">
    <property type="entry name" value="PHAGEIV"/>
</dbReference>
<dbReference type="Gene3D" id="3.30.1370.120">
    <property type="match status" value="2"/>
</dbReference>
<keyword evidence="5" id="KW-0812">Transmembrane</keyword>
<comment type="similarity">
    <text evidence="2">Belongs to the bacterial secretin family. GSP D subfamily.</text>
</comment>
<feature type="compositionally biased region" description="Low complexity" evidence="11">
    <location>
        <begin position="451"/>
        <end position="462"/>
    </location>
</feature>
<feature type="domain" description="Type II/III secretion system secretin-like" evidence="12">
    <location>
        <begin position="620"/>
        <end position="783"/>
    </location>
</feature>
<evidence type="ECO:0000259" key="12">
    <source>
        <dbReference type="Pfam" id="PF00263"/>
    </source>
</evidence>
<dbReference type="AlphaFoldDB" id="A0A1M5URH8"/>
<keyword evidence="9" id="KW-0998">Cell outer membrane</keyword>
<accession>A0A1M5URH8</accession>
<dbReference type="GO" id="GO:0015628">
    <property type="term" value="P:protein secretion by the type II secretion system"/>
    <property type="evidence" value="ECO:0007669"/>
    <property type="project" value="InterPro"/>
</dbReference>
<feature type="domain" description="NolW-like" evidence="13">
    <location>
        <begin position="360"/>
        <end position="515"/>
    </location>
</feature>
<feature type="compositionally biased region" description="Low complexity" evidence="11">
    <location>
        <begin position="404"/>
        <end position="441"/>
    </location>
</feature>
<evidence type="ECO:0000256" key="4">
    <source>
        <dbReference type="ARBA" id="ARBA00022452"/>
    </source>
</evidence>
<keyword evidence="3 10" id="KW-0813">Transport</keyword>
<dbReference type="Pfam" id="PF00263">
    <property type="entry name" value="Secretin"/>
    <property type="match status" value="1"/>
</dbReference>
<proteinExistence type="inferred from homology"/>
<dbReference type="PANTHER" id="PTHR30332">
    <property type="entry name" value="PROBABLE GENERAL SECRETION PATHWAY PROTEIN D"/>
    <property type="match status" value="1"/>
</dbReference>
<dbReference type="InterPro" id="IPR013356">
    <property type="entry name" value="T2SS_GspD"/>
</dbReference>
<evidence type="ECO:0000256" key="7">
    <source>
        <dbReference type="ARBA" id="ARBA00022927"/>
    </source>
</evidence>
<dbReference type="GO" id="GO:0009279">
    <property type="term" value="C:cell outer membrane"/>
    <property type="evidence" value="ECO:0007669"/>
    <property type="project" value="UniProtKB-SubCell"/>
</dbReference>
<evidence type="ECO:0000256" key="8">
    <source>
        <dbReference type="ARBA" id="ARBA00023136"/>
    </source>
</evidence>
<evidence type="ECO:0000259" key="13">
    <source>
        <dbReference type="Pfam" id="PF03958"/>
    </source>
</evidence>
<dbReference type="EMBL" id="LT670818">
    <property type="protein sequence ID" value="SHH65589.1"/>
    <property type="molecule type" value="Genomic_DNA"/>
</dbReference>
<feature type="domain" description="NolW-like" evidence="13">
    <location>
        <begin position="220"/>
        <end position="279"/>
    </location>
</feature>
<evidence type="ECO:0000256" key="6">
    <source>
        <dbReference type="ARBA" id="ARBA00022729"/>
    </source>
</evidence>
<feature type="domain" description="NolW-like" evidence="13">
    <location>
        <begin position="285"/>
        <end position="351"/>
    </location>
</feature>
<dbReference type="OrthoDB" id="9775455at2"/>
<dbReference type="InterPro" id="IPR050810">
    <property type="entry name" value="Bact_Secretion_Sys_Channel"/>
</dbReference>
<dbReference type="Pfam" id="PF03958">
    <property type="entry name" value="Secretin_N"/>
    <property type="match status" value="3"/>
</dbReference>
<evidence type="ECO:0000256" key="2">
    <source>
        <dbReference type="ARBA" id="ARBA00006980"/>
    </source>
</evidence>
<evidence type="ECO:0000256" key="9">
    <source>
        <dbReference type="ARBA" id="ARBA00023237"/>
    </source>
</evidence>
<dbReference type="Proteomes" id="UP000190675">
    <property type="component" value="Chromosome I"/>
</dbReference>
<dbReference type="InterPro" id="IPR049371">
    <property type="entry name" value="GspD-like_N0"/>
</dbReference>